<sequence length="116" mass="11928">MSGKRAKLCIAATTLAGSALTAGTANAAAPARPVAAPAYSCTYDSLTHVNGADWLLVHTSPSTSAPRVGELPYGAQVKFCSSSYTSGSGYVFVYGYGYNGSTKVTGWMVTAYLAFP</sequence>
<accession>A0A9W6VNP6</accession>
<evidence type="ECO:0008006" key="4">
    <source>
        <dbReference type="Google" id="ProtNLM"/>
    </source>
</evidence>
<evidence type="ECO:0000313" key="2">
    <source>
        <dbReference type="EMBL" id="GLY72741.1"/>
    </source>
</evidence>
<protein>
    <recommendedName>
        <fullName evidence="4">Secreted protein</fullName>
    </recommendedName>
</protein>
<gene>
    <name evidence="2" type="ORF">Airi01_010080</name>
</gene>
<keyword evidence="1" id="KW-0732">Signal</keyword>
<evidence type="ECO:0000256" key="1">
    <source>
        <dbReference type="SAM" id="SignalP"/>
    </source>
</evidence>
<proteinExistence type="predicted"/>
<dbReference type="Gene3D" id="2.30.30.40">
    <property type="entry name" value="SH3 Domains"/>
    <property type="match status" value="1"/>
</dbReference>
<evidence type="ECO:0000313" key="3">
    <source>
        <dbReference type="Proteomes" id="UP001165135"/>
    </source>
</evidence>
<feature type="chain" id="PRO_5040906085" description="Secreted protein" evidence="1">
    <location>
        <begin position="28"/>
        <end position="116"/>
    </location>
</feature>
<dbReference type="EMBL" id="BSTJ01000001">
    <property type="protein sequence ID" value="GLY72741.1"/>
    <property type="molecule type" value="Genomic_DNA"/>
</dbReference>
<dbReference type="AlphaFoldDB" id="A0A9W6VNP6"/>
<dbReference type="Proteomes" id="UP001165135">
    <property type="component" value="Unassembled WGS sequence"/>
</dbReference>
<name>A0A9W6VNP6_9ACTN</name>
<organism evidence="2 3">
    <name type="scientific">Actinoallomurus iriomotensis</name>
    <dbReference type="NCBI Taxonomy" id="478107"/>
    <lineage>
        <taxon>Bacteria</taxon>
        <taxon>Bacillati</taxon>
        <taxon>Actinomycetota</taxon>
        <taxon>Actinomycetes</taxon>
        <taxon>Streptosporangiales</taxon>
        <taxon>Thermomonosporaceae</taxon>
        <taxon>Actinoallomurus</taxon>
    </lineage>
</organism>
<comment type="caution">
    <text evidence="2">The sequence shown here is derived from an EMBL/GenBank/DDBJ whole genome shotgun (WGS) entry which is preliminary data.</text>
</comment>
<feature type="signal peptide" evidence="1">
    <location>
        <begin position="1"/>
        <end position="27"/>
    </location>
</feature>
<reference evidence="2" key="1">
    <citation type="submission" date="2023-03" db="EMBL/GenBank/DDBJ databases">
        <title>Actinoallomurus iriomotensis NBRC 103681.</title>
        <authorList>
            <person name="Ichikawa N."/>
            <person name="Sato H."/>
            <person name="Tonouchi N."/>
        </authorList>
    </citation>
    <scope>NUCLEOTIDE SEQUENCE</scope>
    <source>
        <strain evidence="2">NBRC 103681</strain>
    </source>
</reference>